<feature type="domain" description="MaoC-like" evidence="1">
    <location>
        <begin position="13"/>
        <end position="111"/>
    </location>
</feature>
<name>D6TXZ5_KTERA</name>
<dbReference type="InterPro" id="IPR029069">
    <property type="entry name" value="HotDog_dom_sf"/>
</dbReference>
<dbReference type="CDD" id="cd03454">
    <property type="entry name" value="YdeM"/>
    <property type="match status" value="1"/>
</dbReference>
<dbReference type="STRING" id="485913.Krac_6123"/>
<dbReference type="Pfam" id="PF01575">
    <property type="entry name" value="MaoC_dehydratas"/>
    <property type="match status" value="1"/>
</dbReference>
<dbReference type="Proteomes" id="UP000004508">
    <property type="component" value="Unassembled WGS sequence"/>
</dbReference>
<dbReference type="PANTHER" id="PTHR43664:SF1">
    <property type="entry name" value="BETA-METHYLMALYL-COA DEHYDRATASE"/>
    <property type="match status" value="1"/>
</dbReference>
<gene>
    <name evidence="2" type="ORF">Krac_6123</name>
</gene>
<reference evidence="2 3" key="1">
    <citation type="journal article" date="2011" name="Stand. Genomic Sci.">
        <title>Non-contiguous finished genome sequence and contextual data of the filamentous soil bacterium Ktedonobacter racemifer type strain (SOSP1-21).</title>
        <authorList>
            <person name="Chang Y.J."/>
            <person name="Land M."/>
            <person name="Hauser L."/>
            <person name="Chertkov O."/>
            <person name="Del Rio T.G."/>
            <person name="Nolan M."/>
            <person name="Copeland A."/>
            <person name="Tice H."/>
            <person name="Cheng J.F."/>
            <person name="Lucas S."/>
            <person name="Han C."/>
            <person name="Goodwin L."/>
            <person name="Pitluck S."/>
            <person name="Ivanova N."/>
            <person name="Ovchinikova G."/>
            <person name="Pati A."/>
            <person name="Chen A."/>
            <person name="Palaniappan K."/>
            <person name="Mavromatis K."/>
            <person name="Liolios K."/>
            <person name="Brettin T."/>
            <person name="Fiebig A."/>
            <person name="Rohde M."/>
            <person name="Abt B."/>
            <person name="Goker M."/>
            <person name="Detter J.C."/>
            <person name="Woyke T."/>
            <person name="Bristow J."/>
            <person name="Eisen J.A."/>
            <person name="Markowitz V."/>
            <person name="Hugenholtz P."/>
            <person name="Kyrpides N.C."/>
            <person name="Klenk H.P."/>
            <person name="Lapidus A."/>
        </authorList>
    </citation>
    <scope>NUCLEOTIDE SEQUENCE [LARGE SCALE GENOMIC DNA]</scope>
    <source>
        <strain evidence="3">DSM 44963</strain>
    </source>
</reference>
<accession>D6TXZ5</accession>
<organism evidence="2 3">
    <name type="scientific">Ktedonobacter racemifer DSM 44963</name>
    <dbReference type="NCBI Taxonomy" id="485913"/>
    <lineage>
        <taxon>Bacteria</taxon>
        <taxon>Bacillati</taxon>
        <taxon>Chloroflexota</taxon>
        <taxon>Ktedonobacteria</taxon>
        <taxon>Ktedonobacterales</taxon>
        <taxon>Ktedonobacteraceae</taxon>
        <taxon>Ktedonobacter</taxon>
    </lineage>
</organism>
<evidence type="ECO:0000313" key="3">
    <source>
        <dbReference type="Proteomes" id="UP000004508"/>
    </source>
</evidence>
<protein>
    <submittedName>
        <fullName evidence="2">MaoC domain protein dehydratase</fullName>
    </submittedName>
</protein>
<dbReference type="AlphaFoldDB" id="D6TXZ5"/>
<comment type="caution">
    <text evidence="2">The sequence shown here is derived from an EMBL/GenBank/DDBJ whole genome shotgun (WGS) entry which is preliminary data.</text>
</comment>
<dbReference type="PANTHER" id="PTHR43664">
    <property type="entry name" value="MONOAMINE OXIDASE-RELATED"/>
    <property type="match status" value="1"/>
</dbReference>
<sequence>MYYFEDFQAGASFELGSKRVTEEEMIAFARLYDPQPFHISPEEAKASPFGGLIASGWQTVVILNRLFVESIFNHTIGLGSPGVDEVRWLKPVRPGDTLKARCTVIESTPSRSRPEMGIVRFKCEMLNQADEVVLTLIGIDFLGRRSQE</sequence>
<dbReference type="RefSeq" id="WP_007916920.1">
    <property type="nucleotide sequence ID" value="NZ_ADVG01000003.1"/>
</dbReference>
<dbReference type="InParanoid" id="D6TXZ5"/>
<dbReference type="InterPro" id="IPR052342">
    <property type="entry name" value="MCH/BMMD"/>
</dbReference>
<dbReference type="SUPFAM" id="SSF54637">
    <property type="entry name" value="Thioesterase/thiol ester dehydrase-isomerase"/>
    <property type="match status" value="1"/>
</dbReference>
<dbReference type="InterPro" id="IPR002539">
    <property type="entry name" value="MaoC-like_dom"/>
</dbReference>
<evidence type="ECO:0000313" key="2">
    <source>
        <dbReference type="EMBL" id="EFH84991.1"/>
    </source>
</evidence>
<dbReference type="OrthoDB" id="9801625at2"/>
<keyword evidence="3" id="KW-1185">Reference proteome</keyword>
<dbReference type="Gene3D" id="3.10.129.10">
    <property type="entry name" value="Hotdog Thioesterase"/>
    <property type="match status" value="1"/>
</dbReference>
<proteinExistence type="predicted"/>
<dbReference type="FunCoup" id="D6TXZ5">
    <property type="interactions" value="11"/>
</dbReference>
<evidence type="ECO:0000259" key="1">
    <source>
        <dbReference type="Pfam" id="PF01575"/>
    </source>
</evidence>
<dbReference type="EMBL" id="ADVG01000003">
    <property type="protein sequence ID" value="EFH84991.1"/>
    <property type="molecule type" value="Genomic_DNA"/>
</dbReference>
<dbReference type="eggNOG" id="COG2030">
    <property type="taxonomic scope" value="Bacteria"/>
</dbReference>